<dbReference type="AlphaFoldDB" id="A0A363D362"/>
<reference evidence="2 3" key="1">
    <citation type="submission" date="2017-02" db="EMBL/GenBank/DDBJ databases">
        <title>Arcobacter caeni sp. nov, a new Arcobacter species isolated from reclaimed water.</title>
        <authorList>
            <person name="Figueras M.J."/>
            <person name="Perez-Cataluna A."/>
            <person name="Salas-Masso N."/>
        </authorList>
    </citation>
    <scope>NUCLEOTIDE SEQUENCE [LARGE SCALE GENOMIC DNA]</scope>
    <source>
        <strain evidence="2 3">RW17-10</strain>
    </source>
</reference>
<sequence>MIKKLLFTILLGLGAFANTLTVGSNIPTLTIKDQFEKDNIVNENIKTIIFAATKTENTTIKEFLQSKDKELLTTNKAVYIADITGMPSLITKFVAMPKMKSYPFSILLIDEANKTLFPIKEDMISIISLENGKVTDIKYIKTAAELAEILK</sequence>
<accession>A0A363D362</accession>
<evidence type="ECO:0000256" key="1">
    <source>
        <dbReference type="SAM" id="SignalP"/>
    </source>
</evidence>
<evidence type="ECO:0008006" key="4">
    <source>
        <dbReference type="Google" id="ProtNLM"/>
    </source>
</evidence>
<evidence type="ECO:0000313" key="3">
    <source>
        <dbReference type="Proteomes" id="UP000251135"/>
    </source>
</evidence>
<name>A0A363D362_9BACT</name>
<keyword evidence="1" id="KW-0732">Signal</keyword>
<protein>
    <recommendedName>
        <fullName evidence="4">FAD/FMN-containing dehydrogenase</fullName>
    </recommendedName>
</protein>
<dbReference type="RefSeq" id="WP_108558121.1">
    <property type="nucleotide sequence ID" value="NZ_MUXE01000003.1"/>
</dbReference>
<organism evidence="2 3">
    <name type="scientific">Arcobacter caeni</name>
    <dbReference type="NCBI Taxonomy" id="1912877"/>
    <lineage>
        <taxon>Bacteria</taxon>
        <taxon>Pseudomonadati</taxon>
        <taxon>Campylobacterota</taxon>
        <taxon>Epsilonproteobacteria</taxon>
        <taxon>Campylobacterales</taxon>
        <taxon>Arcobacteraceae</taxon>
        <taxon>Arcobacter</taxon>
    </lineage>
</organism>
<keyword evidence="3" id="KW-1185">Reference proteome</keyword>
<dbReference type="OrthoDB" id="5340260at2"/>
<gene>
    <name evidence="2" type="ORF">B0174_02740</name>
</gene>
<comment type="caution">
    <text evidence="2">The sequence shown here is derived from an EMBL/GenBank/DDBJ whole genome shotgun (WGS) entry which is preliminary data.</text>
</comment>
<feature type="signal peptide" evidence="1">
    <location>
        <begin position="1"/>
        <end position="17"/>
    </location>
</feature>
<proteinExistence type="predicted"/>
<feature type="chain" id="PRO_5016943445" description="FAD/FMN-containing dehydrogenase" evidence="1">
    <location>
        <begin position="18"/>
        <end position="151"/>
    </location>
</feature>
<dbReference type="Proteomes" id="UP000251135">
    <property type="component" value="Unassembled WGS sequence"/>
</dbReference>
<evidence type="ECO:0000313" key="2">
    <source>
        <dbReference type="EMBL" id="PUE65760.1"/>
    </source>
</evidence>
<dbReference type="EMBL" id="MUXE01000003">
    <property type="protein sequence ID" value="PUE65760.1"/>
    <property type="molecule type" value="Genomic_DNA"/>
</dbReference>